<dbReference type="GO" id="GO:0005737">
    <property type="term" value="C:cytoplasm"/>
    <property type="evidence" value="ECO:0007669"/>
    <property type="project" value="UniProtKB-ARBA"/>
</dbReference>
<dbReference type="GO" id="GO:0005813">
    <property type="term" value="C:centrosome"/>
    <property type="evidence" value="ECO:0007669"/>
    <property type="project" value="UniProtKB-SubCell"/>
</dbReference>
<evidence type="ECO:0000256" key="5">
    <source>
        <dbReference type="ARBA" id="ARBA00023212"/>
    </source>
</evidence>
<feature type="non-terminal residue" evidence="8">
    <location>
        <position position="1"/>
    </location>
</feature>
<proteinExistence type="predicted"/>
<feature type="compositionally biased region" description="Polar residues" evidence="7">
    <location>
        <begin position="714"/>
        <end position="727"/>
    </location>
</feature>
<keyword evidence="5" id="KW-0206">Cytoskeleton</keyword>
<sequence length="905" mass="105310">ASKEELLQKERELLNNIQSERQTETKQLNEANILLIRERNVAKDLQDILNKNKTRLKELESASEKERTQNTVIQTCLDSERARSSNLEQALKHERLNVDSRERELEKKSQLLQELSNREQETIKDLEEEVVLGKQQFSQLETKLREVKTRNAKLETELANKQNVSFSDNDKLKHLINDIRDELERTKIKNVELISSLNEERKLSEDLKSGLESLHGVNEQIAEQEQLITELSEALENERRVNEELRNALDNDYEETDKTDDRQTSVVKELQMSLTAVQDQLRNQIDVVDQERSRVKRLRKERDIHEASALGARTKERNLERELEKDKAAREMEVGNLKDMLEHEIALKRNLEEVLSARNSEFETVSQELQYFKDDRKITMAINKTPPNSPSKDRLNILRHDLKSIIDEHRVLLIMHKEYLEQQLKKSDDSPEVSNLYSQVQNLSHEMDRMKKQVGAVSEGSPIRLSPIKTAAYDRIVKQNKEMSDYLAKLTDEKSELRSTLCHLELQISQYRDREANHFEGMRRNKNEMEAILTTERTRAAQDCRTLHQTVEGQKRKLNELQDKLREREIEVDETKHSLQIMEDQVEIYKASAKRLQSSESFVPHWTPTRIQKLYTRYIRAEKSRKSLVYQKKYLVLLLGGFRENETRTLALIAKMGAYPSYHEPTSRFSPAFTKFRTAVRVVVATKRMQFLVAKSKKSIKQVMEPVDSKSSSHRNTQSSSKSVNNDRQYDLSRPNYRQSNAYQSVPSRFESDDLNGYSSHPSDISTDPKDASFAEIYTGSIDTAVPKHTHDSGVYSAFDYKPTEMVTRGTSRDQPNSDLTNRLESHNVHSMSHSPPVRERPNSQGSRHSSIRPPFSAYPYQTDPRRNARTSLHFDSEDLDRKIQTLDNLQQKLSLNRGTKDRDR</sequence>
<dbReference type="OrthoDB" id="5986944at2759"/>
<feature type="compositionally biased region" description="Polar residues" evidence="7">
    <location>
        <begin position="736"/>
        <end position="747"/>
    </location>
</feature>
<accession>A0A7D9EF92</accession>
<dbReference type="PANTHER" id="PTHR44981:SF2">
    <property type="entry name" value="PERICENTRIN-LIKE PROTEIN, ISOFORM F"/>
    <property type="match status" value="1"/>
</dbReference>
<keyword evidence="2" id="KW-0963">Cytoplasm</keyword>
<feature type="region of interest" description="Disordered" evidence="7">
    <location>
        <begin position="827"/>
        <end position="879"/>
    </location>
</feature>
<protein>
    <submittedName>
        <fullName evidence="8">Uncharacterized protein</fullName>
    </submittedName>
</protein>
<comment type="subcellular location">
    <subcellularLocation>
        <location evidence="1">Cytoplasm</location>
        <location evidence="1">Cytoskeleton</location>
        <location evidence="1">Microtubule organizing center</location>
        <location evidence="1">Centrosome</location>
    </subcellularLocation>
</comment>
<dbReference type="InterPro" id="IPR028745">
    <property type="entry name" value="AKAP9/Pericentrin"/>
</dbReference>
<feature type="region of interest" description="Disordered" evidence="7">
    <location>
        <begin position="703"/>
        <end position="769"/>
    </location>
</feature>
<evidence type="ECO:0000256" key="6">
    <source>
        <dbReference type="SAM" id="Coils"/>
    </source>
</evidence>
<feature type="coiled-coil region" evidence="6">
    <location>
        <begin position="544"/>
        <end position="599"/>
    </location>
</feature>
<evidence type="ECO:0000313" key="9">
    <source>
        <dbReference type="Proteomes" id="UP001152795"/>
    </source>
</evidence>
<feature type="compositionally biased region" description="Polar residues" evidence="7">
    <location>
        <begin position="757"/>
        <end position="766"/>
    </location>
</feature>
<dbReference type="Proteomes" id="UP001152795">
    <property type="component" value="Unassembled WGS sequence"/>
</dbReference>
<dbReference type="GO" id="GO:0007165">
    <property type="term" value="P:signal transduction"/>
    <property type="evidence" value="ECO:0007669"/>
    <property type="project" value="InterPro"/>
</dbReference>
<feature type="coiled-coil region" evidence="6">
    <location>
        <begin position="281"/>
        <end position="308"/>
    </location>
</feature>
<feature type="coiled-coil region" evidence="6">
    <location>
        <begin position="98"/>
        <end position="189"/>
    </location>
</feature>
<evidence type="ECO:0000256" key="2">
    <source>
        <dbReference type="ARBA" id="ARBA00022490"/>
    </source>
</evidence>
<keyword evidence="4 6" id="KW-0175">Coiled coil</keyword>
<dbReference type="AlphaFoldDB" id="A0A7D9EF92"/>
<evidence type="ECO:0000256" key="3">
    <source>
        <dbReference type="ARBA" id="ARBA00022553"/>
    </source>
</evidence>
<keyword evidence="9" id="KW-1185">Reference proteome</keyword>
<dbReference type="GO" id="GO:0060090">
    <property type="term" value="F:molecular adaptor activity"/>
    <property type="evidence" value="ECO:0007669"/>
    <property type="project" value="InterPro"/>
</dbReference>
<dbReference type="Pfam" id="PF10495">
    <property type="entry name" value="PACT_coil_coil"/>
    <property type="match status" value="1"/>
</dbReference>
<dbReference type="InterPro" id="IPR019528">
    <property type="entry name" value="PACT_domain"/>
</dbReference>
<reference evidence="8" key="1">
    <citation type="submission" date="2020-04" db="EMBL/GenBank/DDBJ databases">
        <authorList>
            <person name="Alioto T."/>
            <person name="Alioto T."/>
            <person name="Gomez Garrido J."/>
        </authorList>
    </citation>
    <scope>NUCLEOTIDE SEQUENCE</scope>
    <source>
        <strain evidence="8">A484AB</strain>
    </source>
</reference>
<evidence type="ECO:0000256" key="7">
    <source>
        <dbReference type="SAM" id="MobiDB-lite"/>
    </source>
</evidence>
<feature type="coiled-coil region" evidence="6">
    <location>
        <begin position="214"/>
        <end position="255"/>
    </location>
</feature>
<dbReference type="EMBL" id="CACRXK020005321">
    <property type="protein sequence ID" value="CAB4005813.1"/>
    <property type="molecule type" value="Genomic_DNA"/>
</dbReference>
<comment type="caution">
    <text evidence="8">The sequence shown here is derived from an EMBL/GenBank/DDBJ whole genome shotgun (WGS) entry which is preliminary data.</text>
</comment>
<evidence type="ECO:0000256" key="4">
    <source>
        <dbReference type="ARBA" id="ARBA00023054"/>
    </source>
</evidence>
<organism evidence="8 9">
    <name type="scientific">Paramuricea clavata</name>
    <name type="common">Red gorgonian</name>
    <name type="synonym">Violescent sea-whip</name>
    <dbReference type="NCBI Taxonomy" id="317549"/>
    <lineage>
        <taxon>Eukaryota</taxon>
        <taxon>Metazoa</taxon>
        <taxon>Cnidaria</taxon>
        <taxon>Anthozoa</taxon>
        <taxon>Octocorallia</taxon>
        <taxon>Malacalcyonacea</taxon>
        <taxon>Plexauridae</taxon>
        <taxon>Paramuricea</taxon>
    </lineage>
</organism>
<keyword evidence="3" id="KW-0597">Phosphoprotein</keyword>
<gene>
    <name evidence="8" type="ORF">PACLA_8A074260</name>
</gene>
<name>A0A7D9EF92_PARCT</name>
<evidence type="ECO:0000256" key="1">
    <source>
        <dbReference type="ARBA" id="ARBA00004300"/>
    </source>
</evidence>
<feature type="coiled-coil region" evidence="6">
    <location>
        <begin position="3"/>
        <end position="69"/>
    </location>
</feature>
<evidence type="ECO:0000313" key="8">
    <source>
        <dbReference type="EMBL" id="CAB4005813.1"/>
    </source>
</evidence>
<dbReference type="PANTHER" id="PTHR44981">
    <property type="entry name" value="PERICENTRIN-LIKE PROTEIN, ISOFORM F"/>
    <property type="match status" value="1"/>
</dbReference>